<dbReference type="EMBL" id="LXQA010036075">
    <property type="protein sequence ID" value="MCH97851.1"/>
    <property type="molecule type" value="Genomic_DNA"/>
</dbReference>
<reference evidence="2 3" key="1">
    <citation type="journal article" date="2018" name="Front. Plant Sci.">
        <title>Red Clover (Trifolium pratense) and Zigzag Clover (T. medium) - A Picture of Genomic Similarities and Differences.</title>
        <authorList>
            <person name="Dluhosova J."/>
            <person name="Istvanek J."/>
            <person name="Nedelnik J."/>
            <person name="Repkova J."/>
        </authorList>
    </citation>
    <scope>NUCLEOTIDE SEQUENCE [LARGE SCALE GENOMIC DNA]</scope>
    <source>
        <strain evidence="3">cv. 10/8</strain>
        <tissue evidence="2">Leaf</tissue>
    </source>
</reference>
<protein>
    <submittedName>
        <fullName evidence="2">Uncharacterized protein</fullName>
    </submittedName>
</protein>
<evidence type="ECO:0000256" key="1">
    <source>
        <dbReference type="SAM" id="MobiDB-lite"/>
    </source>
</evidence>
<feature type="non-terminal residue" evidence="2">
    <location>
        <position position="1"/>
    </location>
</feature>
<dbReference type="Proteomes" id="UP000265520">
    <property type="component" value="Unassembled WGS sequence"/>
</dbReference>
<keyword evidence="3" id="KW-1185">Reference proteome</keyword>
<evidence type="ECO:0000313" key="2">
    <source>
        <dbReference type="EMBL" id="MCH97851.1"/>
    </source>
</evidence>
<comment type="caution">
    <text evidence="2">The sequence shown here is derived from an EMBL/GenBank/DDBJ whole genome shotgun (WGS) entry which is preliminary data.</text>
</comment>
<feature type="region of interest" description="Disordered" evidence="1">
    <location>
        <begin position="29"/>
        <end position="54"/>
    </location>
</feature>
<evidence type="ECO:0000313" key="3">
    <source>
        <dbReference type="Proteomes" id="UP000265520"/>
    </source>
</evidence>
<accession>A0A392NE77</accession>
<proteinExistence type="predicted"/>
<sequence length="54" mass="5843">VLFVSKSSLVKGARGVGLGFLCQDLLTRGEADDDSSVKSETEKVPESKTEMKLR</sequence>
<dbReference type="AlphaFoldDB" id="A0A392NE77"/>
<organism evidence="2 3">
    <name type="scientific">Trifolium medium</name>
    <dbReference type="NCBI Taxonomy" id="97028"/>
    <lineage>
        <taxon>Eukaryota</taxon>
        <taxon>Viridiplantae</taxon>
        <taxon>Streptophyta</taxon>
        <taxon>Embryophyta</taxon>
        <taxon>Tracheophyta</taxon>
        <taxon>Spermatophyta</taxon>
        <taxon>Magnoliopsida</taxon>
        <taxon>eudicotyledons</taxon>
        <taxon>Gunneridae</taxon>
        <taxon>Pentapetalae</taxon>
        <taxon>rosids</taxon>
        <taxon>fabids</taxon>
        <taxon>Fabales</taxon>
        <taxon>Fabaceae</taxon>
        <taxon>Papilionoideae</taxon>
        <taxon>50 kb inversion clade</taxon>
        <taxon>NPAAA clade</taxon>
        <taxon>Hologalegina</taxon>
        <taxon>IRL clade</taxon>
        <taxon>Trifolieae</taxon>
        <taxon>Trifolium</taxon>
    </lineage>
</organism>
<name>A0A392NE77_9FABA</name>